<name>A0A0N0DYM1_LEPPY</name>
<organism evidence="2 3">
    <name type="scientific">Leptomonas pyrrhocoris</name>
    <name type="common">Firebug parasite</name>
    <dbReference type="NCBI Taxonomy" id="157538"/>
    <lineage>
        <taxon>Eukaryota</taxon>
        <taxon>Discoba</taxon>
        <taxon>Euglenozoa</taxon>
        <taxon>Kinetoplastea</taxon>
        <taxon>Metakinetoplastina</taxon>
        <taxon>Trypanosomatida</taxon>
        <taxon>Trypanosomatidae</taxon>
        <taxon>Leishmaniinae</taxon>
        <taxon>Leptomonas</taxon>
    </lineage>
</organism>
<dbReference type="OMA" id="LQHGICA"/>
<reference evidence="2 3" key="1">
    <citation type="submission" date="2015-07" db="EMBL/GenBank/DDBJ databases">
        <title>High-quality genome of monoxenous trypanosomatid Leptomonas pyrrhocoris.</title>
        <authorList>
            <person name="Flegontov P."/>
            <person name="Butenko A."/>
            <person name="Firsov S."/>
            <person name="Vlcek C."/>
            <person name="Logacheva M.D."/>
            <person name="Field M."/>
            <person name="Filatov D."/>
            <person name="Flegontova O."/>
            <person name="Gerasimov E."/>
            <person name="Jackson A.P."/>
            <person name="Kelly S."/>
            <person name="Opperdoes F."/>
            <person name="O'Reilly A."/>
            <person name="Votypka J."/>
            <person name="Yurchenko V."/>
            <person name="Lukes J."/>
        </authorList>
    </citation>
    <scope>NUCLEOTIDE SEQUENCE [LARGE SCALE GENOMIC DNA]</scope>
    <source>
        <strain evidence="2">H10</strain>
    </source>
</reference>
<dbReference type="EMBL" id="LGTL01000003">
    <property type="protein sequence ID" value="KPA84251.1"/>
    <property type="molecule type" value="Genomic_DNA"/>
</dbReference>
<dbReference type="OrthoDB" id="273163at2759"/>
<proteinExistence type="predicted"/>
<protein>
    <recommendedName>
        <fullName evidence="4">ICAM-L protein</fullName>
    </recommendedName>
</protein>
<comment type="caution">
    <text evidence="2">The sequence shown here is derived from an EMBL/GenBank/DDBJ whole genome shotgun (WGS) entry which is preliminary data.</text>
</comment>
<evidence type="ECO:0000313" key="2">
    <source>
        <dbReference type="EMBL" id="KPA84251.1"/>
    </source>
</evidence>
<feature type="compositionally biased region" description="Basic and acidic residues" evidence="1">
    <location>
        <begin position="195"/>
        <end position="204"/>
    </location>
</feature>
<feature type="region of interest" description="Disordered" evidence="1">
    <location>
        <begin position="287"/>
        <end position="312"/>
    </location>
</feature>
<dbReference type="GeneID" id="26902586"/>
<dbReference type="Proteomes" id="UP000037923">
    <property type="component" value="Unassembled WGS sequence"/>
</dbReference>
<gene>
    <name evidence="2" type="ORF">ABB37_02291</name>
</gene>
<dbReference type="EMBL" id="LGTL01000003">
    <property type="protein sequence ID" value="KPA84252.1"/>
    <property type="molecule type" value="Genomic_DNA"/>
</dbReference>
<dbReference type="RefSeq" id="XP_015662691.1">
    <property type="nucleotide sequence ID" value="XM_015799213.1"/>
</dbReference>
<dbReference type="VEuPathDB" id="TriTrypDB:LpyrH10_03_4420"/>
<feature type="region of interest" description="Disordered" evidence="1">
    <location>
        <begin position="73"/>
        <end position="94"/>
    </location>
</feature>
<keyword evidence="3" id="KW-1185">Reference proteome</keyword>
<evidence type="ECO:0008006" key="4">
    <source>
        <dbReference type="Google" id="ProtNLM"/>
    </source>
</evidence>
<evidence type="ECO:0000313" key="3">
    <source>
        <dbReference type="Proteomes" id="UP000037923"/>
    </source>
</evidence>
<evidence type="ECO:0000256" key="1">
    <source>
        <dbReference type="SAM" id="MobiDB-lite"/>
    </source>
</evidence>
<sequence length="342" mass="36239">MGQQRKKEAAAALVRDVPDPAPFFSLGAAQFRDAIVVTKVVSVVLPLRHMRDRTILHEMVLKKLLHRSFEPSAEDLAQQPSQHDETGTSKLGLSSSPATDVYVIVHIKSVEVHADTARQGNPQGDVQVNVMTTLVAAHVQHGLVAGVAERSPFATCMLVRLPNVAVSAAVASNESASAADALNLASVTLEGGNQRAKDDEEGKETSSPQPLLLPSNESGEVPVDRQLRVTARCLEEEPVVPGQAVLLVSEPAAMRCLAVRPPRDAPGPFFFSEDTTVGPIGAAVAAAAGKRRRPSRRTTQEGQDGAEVAQPASATGRRVVVIACNIPKTADGADGGHKRPRW</sequence>
<accession>A0A0N0DYM1</accession>
<dbReference type="RefSeq" id="XP_015662690.1">
    <property type="nucleotide sequence ID" value="XM_015799212.1"/>
</dbReference>
<feature type="region of interest" description="Disordered" evidence="1">
    <location>
        <begin position="191"/>
        <end position="220"/>
    </location>
</feature>
<dbReference type="AlphaFoldDB" id="A0A0N0DYM1"/>